<organism evidence="1 3">
    <name type="scientific">Rhizophagus clarus</name>
    <dbReference type="NCBI Taxonomy" id="94130"/>
    <lineage>
        <taxon>Eukaryota</taxon>
        <taxon>Fungi</taxon>
        <taxon>Fungi incertae sedis</taxon>
        <taxon>Mucoromycota</taxon>
        <taxon>Glomeromycotina</taxon>
        <taxon>Glomeromycetes</taxon>
        <taxon>Glomerales</taxon>
        <taxon>Glomeraceae</taxon>
        <taxon>Rhizophagus</taxon>
    </lineage>
</organism>
<accession>A0A2Z6Q5N3</accession>
<proteinExistence type="predicted"/>
<protein>
    <submittedName>
        <fullName evidence="1">Uncharacterized protein</fullName>
    </submittedName>
</protein>
<reference evidence="1 3" key="1">
    <citation type="submission" date="2017-11" db="EMBL/GenBank/DDBJ databases">
        <title>The genome of Rhizophagus clarus HR1 reveals common genetic basis of auxotrophy among arbuscular mycorrhizal fungi.</title>
        <authorList>
            <person name="Kobayashi Y."/>
        </authorList>
    </citation>
    <scope>NUCLEOTIDE SEQUENCE [LARGE SCALE GENOMIC DNA]</scope>
    <source>
        <strain evidence="1 3">HR1</strain>
    </source>
</reference>
<dbReference type="OrthoDB" id="2406840at2759"/>
<name>A0A2Z6Q5N3_9GLOM</name>
<reference evidence="2" key="2">
    <citation type="submission" date="2019-10" db="EMBL/GenBank/DDBJ databases">
        <title>Conservation and host-specific expression of non-tandemly repeated heterogenous ribosome RNA gene in arbuscular mycorrhizal fungi.</title>
        <authorList>
            <person name="Maeda T."/>
            <person name="Kobayashi Y."/>
            <person name="Nakagawa T."/>
            <person name="Ezawa T."/>
            <person name="Yamaguchi K."/>
            <person name="Bino T."/>
            <person name="Nishimoto Y."/>
            <person name="Shigenobu S."/>
            <person name="Kawaguchi M."/>
        </authorList>
    </citation>
    <scope>NUCLEOTIDE SEQUENCE</scope>
    <source>
        <strain evidence="2">HR1</strain>
    </source>
</reference>
<evidence type="ECO:0000313" key="2">
    <source>
        <dbReference type="EMBL" id="GES88626.1"/>
    </source>
</evidence>
<keyword evidence="3" id="KW-1185">Reference proteome</keyword>
<sequence length="112" mass="11678">MNIDQPNVPDSFLALDSLHVKPHSYPLNPLLPNFVPSTSSHVNPARTSSSAVITSPAAFSSPKSAIDEIQAINEKYSAIESKMNMLVASISGFIGSINTSSTSSSANTAGSN</sequence>
<evidence type="ECO:0000313" key="1">
    <source>
        <dbReference type="EMBL" id="GBB85360.1"/>
    </source>
</evidence>
<comment type="caution">
    <text evidence="1">The sequence shown here is derived from an EMBL/GenBank/DDBJ whole genome shotgun (WGS) entry which is preliminary data.</text>
</comment>
<dbReference type="AlphaFoldDB" id="A0A2Z6Q5N3"/>
<gene>
    <name evidence="2" type="ORF">RCL2_001556400</name>
    <name evidence="1" type="ORF">RclHR1_11900010</name>
</gene>
<dbReference type="EMBL" id="BLAL01000180">
    <property type="protein sequence ID" value="GES88626.1"/>
    <property type="molecule type" value="Genomic_DNA"/>
</dbReference>
<dbReference type="Proteomes" id="UP000247702">
    <property type="component" value="Unassembled WGS sequence"/>
</dbReference>
<dbReference type="EMBL" id="BEXD01000214">
    <property type="protein sequence ID" value="GBB85360.1"/>
    <property type="molecule type" value="Genomic_DNA"/>
</dbReference>
<evidence type="ECO:0000313" key="3">
    <source>
        <dbReference type="Proteomes" id="UP000247702"/>
    </source>
</evidence>
<dbReference type="Proteomes" id="UP000615446">
    <property type="component" value="Unassembled WGS sequence"/>
</dbReference>